<reference evidence="1 2" key="1">
    <citation type="submission" date="2013-11" db="EMBL/GenBank/DDBJ databases">
        <title>DNA sequence associated with virophage mimiviridae genotype specificity.</title>
        <authorList>
            <person name="Gaia M."/>
            <person name="Benamar S."/>
            <person name="Boughalmi M."/>
            <person name="Pagnier I."/>
            <person name="Croce O."/>
            <person name="Colson P."/>
            <person name="Raoult D."/>
            <person name="La Scola B."/>
        </authorList>
    </citation>
    <scope>NUCLEOTIDE SEQUENCE [LARGE SCALE GENOMIC DNA]</scope>
    <source>
        <strain evidence="1">Strain</strain>
    </source>
</reference>
<accession>V6BPI0</accession>
<evidence type="ECO:0000313" key="2">
    <source>
        <dbReference type="Proteomes" id="UP000018625"/>
    </source>
</evidence>
<sequence length="133" mass="15690">MLKRDIPYDFAEEKELTRMNRKELKYIQTPVPKAVYKNKVIRNEDAGQPTCVLRFNQRPGPIGKKNGQNVYKDSYNGRTYGEEKVKAHPNDVLICEFCGKTYTRSNRPKHRKTEVCQVYQKMNKKLRDIMIYG</sequence>
<dbReference type="EMBL" id="HG531932">
    <property type="protein sequence ID" value="CDI70060.1"/>
    <property type="molecule type" value="Genomic_DNA"/>
</dbReference>
<dbReference type="OrthoDB" id="34506at10239"/>
<dbReference type="KEGG" id="vg:17778781"/>
<keyword evidence="2" id="KW-1185">Reference proteome</keyword>
<dbReference type="RefSeq" id="YP_008859646.1">
    <property type="nucleotide sequence ID" value="NC_022990.1"/>
</dbReference>
<dbReference type="Proteomes" id="UP000018625">
    <property type="component" value="Segment"/>
</dbReference>
<evidence type="ECO:0000313" key="1">
    <source>
        <dbReference type="EMBL" id="CDI70060.1"/>
    </source>
</evidence>
<organism evidence="1 2">
    <name type="scientific">Zamilon virus</name>
    <dbReference type="NCBI Taxonomy" id="1411887"/>
    <lineage>
        <taxon>Viruses</taxon>
        <taxon>Varidnaviria</taxon>
        <taxon>Bamfordvirae</taxon>
        <taxon>Preplasmiviricota</taxon>
        <taxon>Polisuviricotina</taxon>
        <taxon>Virophaviricetes</taxon>
        <taxon>Mividavirales</taxon>
        <taxon>Sputniviroviridae</taxon>
        <taxon>Sputnikvirus</taxon>
        <taxon>Sputnikvirus zamilonense</taxon>
        <taxon>Mimivirus-dependent virus Zamilon</taxon>
    </lineage>
</organism>
<dbReference type="GeneID" id="17778781"/>
<proteinExistence type="predicted"/>
<name>V6BPI0_9VIRU</name>
<protein>
    <submittedName>
        <fullName evidence="1">Uncharacterized protein</fullName>
    </submittedName>
</protein>